<protein>
    <recommendedName>
        <fullName evidence="2">3-keto-alpha-glucoside-1,2-lyase/3-keto-2-hydroxy-glucal hydratase domain-containing protein</fullName>
    </recommendedName>
</protein>
<evidence type="ECO:0000256" key="1">
    <source>
        <dbReference type="SAM" id="SignalP"/>
    </source>
</evidence>
<feature type="chain" id="PRO_5022711920" description="3-keto-alpha-glucoside-1,2-lyase/3-keto-2-hydroxy-glucal hydratase domain-containing protein" evidence="1">
    <location>
        <begin position="21"/>
        <end position="262"/>
    </location>
</feature>
<keyword evidence="4" id="KW-1185">Reference proteome</keyword>
<evidence type="ECO:0000313" key="3">
    <source>
        <dbReference type="EMBL" id="TWT73504.1"/>
    </source>
</evidence>
<feature type="signal peptide" evidence="1">
    <location>
        <begin position="1"/>
        <end position="20"/>
    </location>
</feature>
<name>A0A5C5YEN0_9BACT</name>
<keyword evidence="1" id="KW-0732">Signal</keyword>
<dbReference type="OrthoDB" id="9787527at2"/>
<evidence type="ECO:0000313" key="4">
    <source>
        <dbReference type="Proteomes" id="UP000318478"/>
    </source>
</evidence>
<dbReference type="Gene3D" id="2.60.120.560">
    <property type="entry name" value="Exo-inulinase, domain 1"/>
    <property type="match status" value="1"/>
</dbReference>
<feature type="domain" description="3-keto-alpha-glucoside-1,2-lyase/3-keto-2-hydroxy-glucal hydratase" evidence="2">
    <location>
        <begin position="28"/>
        <end position="257"/>
    </location>
</feature>
<accession>A0A5C5YEN0</accession>
<dbReference type="Pfam" id="PF06439">
    <property type="entry name" value="3keto-disac_hyd"/>
    <property type="match status" value="1"/>
</dbReference>
<evidence type="ECO:0000259" key="2">
    <source>
        <dbReference type="Pfam" id="PF06439"/>
    </source>
</evidence>
<dbReference type="EMBL" id="SJPO01000010">
    <property type="protein sequence ID" value="TWT73504.1"/>
    <property type="molecule type" value="Genomic_DNA"/>
</dbReference>
<dbReference type="InterPro" id="IPR010496">
    <property type="entry name" value="AL/BT2_dom"/>
</dbReference>
<comment type="caution">
    <text evidence="3">The sequence shown here is derived from an EMBL/GenBank/DDBJ whole genome shotgun (WGS) entry which is preliminary data.</text>
</comment>
<proteinExistence type="predicted"/>
<gene>
    <name evidence="3" type="ORF">Pla123a_38400</name>
</gene>
<sequence precursor="true">MPARLLLAAGICLATLAPIATPTLNAEEWRQLFNGQDLTGWTPKIRGHEAGENFADTFRVEDGLLKVRFDQYEGRYRGRYGHLFHKDSFSNYRIRVECRSVGEQPEGSPGWAERNNGLMLHCQSPESMVLDQEFPASLEVQILAGRDDGQPRSTANLCTPGTTVFLEGKLFTPHCTNSSSKTVPHGEWMTIEAEVRGDSIKHFVDGEQVMAYTRPQLDPNDADAKRLLDGGAERDLTGGYISIQSESAPYDFRKIEILELQP</sequence>
<reference evidence="3 4" key="1">
    <citation type="submission" date="2019-02" db="EMBL/GenBank/DDBJ databases">
        <title>Deep-cultivation of Planctomycetes and their phenomic and genomic characterization uncovers novel biology.</title>
        <authorList>
            <person name="Wiegand S."/>
            <person name="Jogler M."/>
            <person name="Boedeker C."/>
            <person name="Pinto D."/>
            <person name="Vollmers J."/>
            <person name="Rivas-Marin E."/>
            <person name="Kohn T."/>
            <person name="Peeters S.H."/>
            <person name="Heuer A."/>
            <person name="Rast P."/>
            <person name="Oberbeckmann S."/>
            <person name="Bunk B."/>
            <person name="Jeske O."/>
            <person name="Meyerdierks A."/>
            <person name="Storesund J.E."/>
            <person name="Kallscheuer N."/>
            <person name="Luecker S."/>
            <person name="Lage O.M."/>
            <person name="Pohl T."/>
            <person name="Merkel B.J."/>
            <person name="Hornburger P."/>
            <person name="Mueller R.-W."/>
            <person name="Bruemmer F."/>
            <person name="Labrenz M."/>
            <person name="Spormann A.M."/>
            <person name="Op Den Camp H."/>
            <person name="Overmann J."/>
            <person name="Amann R."/>
            <person name="Jetten M.S.M."/>
            <person name="Mascher T."/>
            <person name="Medema M.H."/>
            <person name="Devos D.P."/>
            <person name="Kaster A.-K."/>
            <person name="Ovreas L."/>
            <person name="Rohde M."/>
            <person name="Galperin M.Y."/>
            <person name="Jogler C."/>
        </authorList>
    </citation>
    <scope>NUCLEOTIDE SEQUENCE [LARGE SCALE GENOMIC DNA]</scope>
    <source>
        <strain evidence="3 4">Pla123a</strain>
    </source>
</reference>
<dbReference type="GO" id="GO:0016787">
    <property type="term" value="F:hydrolase activity"/>
    <property type="evidence" value="ECO:0007669"/>
    <property type="project" value="InterPro"/>
</dbReference>
<dbReference type="Proteomes" id="UP000318478">
    <property type="component" value="Unassembled WGS sequence"/>
</dbReference>
<dbReference type="AlphaFoldDB" id="A0A5C5YEN0"/>
<organism evidence="3 4">
    <name type="scientific">Posidoniimonas polymericola</name>
    <dbReference type="NCBI Taxonomy" id="2528002"/>
    <lineage>
        <taxon>Bacteria</taxon>
        <taxon>Pseudomonadati</taxon>
        <taxon>Planctomycetota</taxon>
        <taxon>Planctomycetia</taxon>
        <taxon>Pirellulales</taxon>
        <taxon>Lacipirellulaceae</taxon>
        <taxon>Posidoniimonas</taxon>
    </lineage>
</organism>
<dbReference type="RefSeq" id="WP_146589897.1">
    <property type="nucleotide sequence ID" value="NZ_SJPO01000010.1"/>
</dbReference>